<feature type="coiled-coil region" evidence="1">
    <location>
        <begin position="568"/>
        <end position="635"/>
    </location>
</feature>
<feature type="region of interest" description="Disordered" evidence="2">
    <location>
        <begin position="710"/>
        <end position="732"/>
    </location>
</feature>
<sequence>MTQLQACSRQIDPTLTEEKDKKSECHPNRLDDKVTVHPSVKPVPQILQVKWSIKDSLVDAFPSLPPSILKSISRQEPDIRMLKDYLGRCPNPKLVFDAIQMRRLAFETRMLYQKKQKIRLMELGTSHDPQDLASVANKLRRYRRHLRTLDYIRQQLRSYGDAVDAHDGVPHVVQATTKDATHPTTTDAGHPTTTDAGHPTTTDAGHPTTTDAGHPTTTDVGHPTTTDAGHPSTTPMVDASRPLLLEQAIANGSFLSTYRIDEFTMGRSDAEKAAVLRKVIVDIEHRLRHDRSSGLSHRSKKLKMLLSTFKDRYKLSQTSRGIPENKPVQGRIPNRFTKISYATLEEEIAGVKEWRNTEKKTMRNAFARYTRVMRHNSAVKGSESRATIKRQYETSLLKYQTVSKYLERLNKEVARGANLCEQVDTQSVSDQVESSTPDLSEGANEQLPIEPLYTPYNVQHYVLGNILDQFKEAMYLFGRREFRVHMESRGWSSPESIPVTEFMSVMTTDPDIRDRYKFFEHEFQSLRRIRNAYAHSVVSMTITETHTLLRDMRTVASALRFSTMVPRIEEYLDVLASFEHNYQKAQAEVREKGLAKLRRLRLERDTASKRIDGKISEIQRQLQDLESQKRTIQSSFEKGSLDVRQKWGRVDRQVGSQLSQDLAAFALEEHIRRSLRAMPTPRATSLVQRLFADHASGSAVSLDANTGAGSAQVSEASPLPSASDTALGMPSSDAKLKDSYLAPSLVTTSAADIPIKMPPPAVEEPRELRQGVKETAFPYQKFEPQTVKLADIDDSNEIDVNQDPSFRFLQVENLLDQSQDVALDKPSAPANDLSQSGEACDAGLKTKLLSVNGLRASTRQNKFKPKVEIAQSEQLSFSTDSKGSKTITRRWHEKALRLEHRHRASRTRPGFGNSRGLHHSLLSVQKYGTSSSSGELAGCPSR</sequence>
<keyword evidence="1" id="KW-0175">Coiled coil</keyword>
<name>A0A9P4L5L6_9PLEO</name>
<dbReference type="Proteomes" id="UP000800039">
    <property type="component" value="Unassembled WGS sequence"/>
</dbReference>
<reference evidence="3" key="1">
    <citation type="submission" date="2020-01" db="EMBL/GenBank/DDBJ databases">
        <authorList>
            <consortium name="DOE Joint Genome Institute"/>
            <person name="Haridas S."/>
            <person name="Albert R."/>
            <person name="Binder M."/>
            <person name="Bloem J."/>
            <person name="Labutti K."/>
            <person name="Salamov A."/>
            <person name="Andreopoulos B."/>
            <person name="Baker S.E."/>
            <person name="Barry K."/>
            <person name="Bills G."/>
            <person name="Bluhm B.H."/>
            <person name="Cannon C."/>
            <person name="Castanera R."/>
            <person name="Culley D.E."/>
            <person name="Daum C."/>
            <person name="Ezra D."/>
            <person name="Gonzalez J.B."/>
            <person name="Henrissat B."/>
            <person name="Kuo A."/>
            <person name="Liang C."/>
            <person name="Lipzen A."/>
            <person name="Lutzoni F."/>
            <person name="Magnuson J."/>
            <person name="Mondo S."/>
            <person name="Nolan M."/>
            <person name="Ohm R."/>
            <person name="Pangilinan J."/>
            <person name="Park H.-J."/>
            <person name="Ramirez L."/>
            <person name="Alfaro M."/>
            <person name="Sun H."/>
            <person name="Tritt A."/>
            <person name="Yoshinaga Y."/>
            <person name="Zwiers L.-H."/>
            <person name="Turgeon B.G."/>
            <person name="Goodwin S.B."/>
            <person name="Spatafora J.W."/>
            <person name="Crous P.W."/>
            <person name="Grigoriev I.V."/>
        </authorList>
    </citation>
    <scope>NUCLEOTIDE SEQUENCE</scope>
    <source>
        <strain evidence="3">CBS 394.84</strain>
    </source>
</reference>
<dbReference type="GeneID" id="63854293"/>
<protein>
    <submittedName>
        <fullName evidence="3">Uncharacterized protein</fullName>
    </submittedName>
</protein>
<evidence type="ECO:0000256" key="1">
    <source>
        <dbReference type="SAM" id="Coils"/>
    </source>
</evidence>
<feature type="compositionally biased region" description="Polar residues" evidence="2">
    <location>
        <begin position="710"/>
        <end position="724"/>
    </location>
</feature>
<gene>
    <name evidence="3" type="ORF">K460DRAFT_407194</name>
</gene>
<dbReference type="RefSeq" id="XP_040785373.1">
    <property type="nucleotide sequence ID" value="XM_040937043.1"/>
</dbReference>
<accession>A0A9P4L5L6</accession>
<organism evidence="3 4">
    <name type="scientific">Cucurbitaria berberidis CBS 394.84</name>
    <dbReference type="NCBI Taxonomy" id="1168544"/>
    <lineage>
        <taxon>Eukaryota</taxon>
        <taxon>Fungi</taxon>
        <taxon>Dikarya</taxon>
        <taxon>Ascomycota</taxon>
        <taxon>Pezizomycotina</taxon>
        <taxon>Dothideomycetes</taxon>
        <taxon>Pleosporomycetidae</taxon>
        <taxon>Pleosporales</taxon>
        <taxon>Pleosporineae</taxon>
        <taxon>Cucurbitariaceae</taxon>
        <taxon>Cucurbitaria</taxon>
    </lineage>
</organism>
<comment type="caution">
    <text evidence="3">The sequence shown here is derived from an EMBL/GenBank/DDBJ whole genome shotgun (WGS) entry which is preliminary data.</text>
</comment>
<evidence type="ECO:0000256" key="2">
    <source>
        <dbReference type="SAM" id="MobiDB-lite"/>
    </source>
</evidence>
<dbReference type="AlphaFoldDB" id="A0A9P4L5L6"/>
<feature type="compositionally biased region" description="Polar residues" evidence="2">
    <location>
        <begin position="923"/>
        <end position="934"/>
    </location>
</feature>
<keyword evidence="4" id="KW-1185">Reference proteome</keyword>
<feature type="region of interest" description="Disordered" evidence="2">
    <location>
        <begin position="176"/>
        <end position="236"/>
    </location>
</feature>
<evidence type="ECO:0000313" key="3">
    <source>
        <dbReference type="EMBL" id="KAF1842810.1"/>
    </source>
</evidence>
<dbReference type="EMBL" id="ML976617">
    <property type="protein sequence ID" value="KAF1842810.1"/>
    <property type="molecule type" value="Genomic_DNA"/>
</dbReference>
<evidence type="ECO:0000313" key="4">
    <source>
        <dbReference type="Proteomes" id="UP000800039"/>
    </source>
</evidence>
<dbReference type="OrthoDB" id="3800826at2759"/>
<feature type="compositionally biased region" description="Low complexity" evidence="2">
    <location>
        <begin position="176"/>
        <end position="227"/>
    </location>
</feature>
<proteinExistence type="predicted"/>
<feature type="region of interest" description="Disordered" evidence="2">
    <location>
        <begin position="923"/>
        <end position="942"/>
    </location>
</feature>